<protein>
    <submittedName>
        <fullName evidence="3">Glycine betaine/L-proline ABC transporter substrate-binding protein ProX</fullName>
    </submittedName>
</protein>
<evidence type="ECO:0000313" key="3">
    <source>
        <dbReference type="EMBL" id="MTJ05041.1"/>
    </source>
</evidence>
<dbReference type="Pfam" id="PF04069">
    <property type="entry name" value="OpuAC"/>
    <property type="match status" value="1"/>
</dbReference>
<dbReference type="AlphaFoldDB" id="A0A7C9M9Q5"/>
<evidence type="ECO:0000313" key="4">
    <source>
        <dbReference type="Proteomes" id="UP000483078"/>
    </source>
</evidence>
<gene>
    <name evidence="3" type="primary">proX</name>
    <name evidence="3" type="ORF">FH759_10165</name>
</gene>
<feature type="domain" description="ABC-type glycine betaine transport system substrate-binding" evidence="2">
    <location>
        <begin position="39"/>
        <end position="331"/>
    </location>
</feature>
<feature type="signal peptide" evidence="1">
    <location>
        <begin position="1"/>
        <end position="28"/>
    </location>
</feature>
<dbReference type="GO" id="GO:0022857">
    <property type="term" value="F:transmembrane transporter activity"/>
    <property type="evidence" value="ECO:0007669"/>
    <property type="project" value="InterPro"/>
</dbReference>
<dbReference type="InterPro" id="IPR007210">
    <property type="entry name" value="ABC_Gly_betaine_transp_sub-bd"/>
</dbReference>
<reference evidence="3 4" key="1">
    <citation type="submission" date="2019-06" db="EMBL/GenBank/DDBJ databases">
        <title>Enrichment of Autotrophic Halophilic Microorganisms from Red Sea Brine Pool Using Microbial Electrosynthesis System.</title>
        <authorList>
            <person name="Alqahtani M.F."/>
            <person name="Bajracharya S."/>
            <person name="Katuri K.P."/>
            <person name="Ali M."/>
            <person name="Saikaly P.E."/>
        </authorList>
    </citation>
    <scope>NUCLEOTIDE SEQUENCE [LARGE SCALE GENOMIC DNA]</scope>
    <source>
        <strain evidence="3">MES6</strain>
    </source>
</reference>
<dbReference type="Proteomes" id="UP000483078">
    <property type="component" value="Unassembled WGS sequence"/>
</dbReference>
<dbReference type="NCBIfam" id="NF008334">
    <property type="entry name" value="PRK11119.1"/>
    <property type="match status" value="1"/>
</dbReference>
<dbReference type="CDD" id="cd13638">
    <property type="entry name" value="PBP2_EcProx_like"/>
    <property type="match status" value="1"/>
</dbReference>
<dbReference type="Gene3D" id="3.40.190.100">
    <property type="entry name" value="Glycine betaine-binding periplasmic protein, domain 2"/>
    <property type="match status" value="1"/>
</dbReference>
<evidence type="ECO:0000259" key="2">
    <source>
        <dbReference type="Pfam" id="PF04069"/>
    </source>
</evidence>
<dbReference type="SUPFAM" id="SSF53850">
    <property type="entry name" value="Periplasmic binding protein-like II"/>
    <property type="match status" value="1"/>
</dbReference>
<organism evidence="3 4">
    <name type="scientific">Sediminimonas qiaohouensis</name>
    <dbReference type="NCBI Taxonomy" id="552061"/>
    <lineage>
        <taxon>Bacteria</taxon>
        <taxon>Pseudomonadati</taxon>
        <taxon>Pseudomonadota</taxon>
        <taxon>Alphaproteobacteria</taxon>
        <taxon>Rhodobacterales</taxon>
        <taxon>Roseobacteraceae</taxon>
        <taxon>Sediminimonas</taxon>
    </lineage>
</organism>
<dbReference type="EMBL" id="VENJ01000013">
    <property type="protein sequence ID" value="MTJ05041.1"/>
    <property type="molecule type" value="Genomic_DNA"/>
</dbReference>
<feature type="chain" id="PRO_5028956187" evidence="1">
    <location>
        <begin position="29"/>
        <end position="350"/>
    </location>
</feature>
<dbReference type="GO" id="GO:0043190">
    <property type="term" value="C:ATP-binding cassette (ABC) transporter complex"/>
    <property type="evidence" value="ECO:0007669"/>
    <property type="project" value="InterPro"/>
</dbReference>
<dbReference type="Gene3D" id="3.40.190.10">
    <property type="entry name" value="Periplasmic binding protein-like II"/>
    <property type="match status" value="1"/>
</dbReference>
<accession>A0A7C9M9Q5</accession>
<evidence type="ECO:0000256" key="1">
    <source>
        <dbReference type="SAM" id="SignalP"/>
    </source>
</evidence>
<comment type="caution">
    <text evidence="3">The sequence shown here is derived from an EMBL/GenBank/DDBJ whole genome shotgun (WGS) entry which is preliminary data.</text>
</comment>
<proteinExistence type="predicted"/>
<sequence length="350" mass="38587">MINKKAILKMTTGATAAAMMAMPISANADAHMKPGSGTTIDMARASWDTGWWQAEVYSQLLQELGYDVSRITTLDNPPFYQSVAQGDVDLWVNGWFPLHNSYEDAFSQGAEKIGYVAKGGALQGYLIDKKTAEEHDINYVEDLTKDDIQKLFDANGDGKADLVACPPGWGCETVITHHFEAYGWDDDFNAIKAGYSASMADALGRYENGQPIFFYTWTPNWTVGELPPGEDVVWLQMKETKLPEDQADLADATTVEGLEGCRGEQPCDLGWPANDIRPVANSDFLENNPAAAELLKQVSIPIGDIFDQNAQMNDGADSPEDLKQQASTWIEDNRDQVDKWLKAAREAAQM</sequence>
<dbReference type="RefSeq" id="WP_273249816.1">
    <property type="nucleotide sequence ID" value="NZ_VENJ01000013.1"/>
</dbReference>
<keyword evidence="1" id="KW-0732">Signal</keyword>
<name>A0A7C9M9Q5_9RHOB</name>